<protein>
    <submittedName>
        <fullName evidence="2">Uncharacterized protein</fullName>
    </submittedName>
</protein>
<organism evidence="2">
    <name type="scientific">marine sediment metagenome</name>
    <dbReference type="NCBI Taxonomy" id="412755"/>
    <lineage>
        <taxon>unclassified sequences</taxon>
        <taxon>metagenomes</taxon>
        <taxon>ecological metagenomes</taxon>
    </lineage>
</organism>
<dbReference type="EMBL" id="BARW01008637">
    <property type="protein sequence ID" value="GAI86253.1"/>
    <property type="molecule type" value="Genomic_DNA"/>
</dbReference>
<comment type="caution">
    <text evidence="2">The sequence shown here is derived from an EMBL/GenBank/DDBJ whole genome shotgun (WGS) entry which is preliminary data.</text>
</comment>
<dbReference type="AlphaFoldDB" id="X1S021"/>
<name>X1S021_9ZZZZ</name>
<reference evidence="2" key="1">
    <citation type="journal article" date="2014" name="Front. Microbiol.">
        <title>High frequency of phylogenetically diverse reductive dehalogenase-homologous genes in deep subseafloor sedimentary metagenomes.</title>
        <authorList>
            <person name="Kawai M."/>
            <person name="Futagami T."/>
            <person name="Toyoda A."/>
            <person name="Takaki Y."/>
            <person name="Nishi S."/>
            <person name="Hori S."/>
            <person name="Arai W."/>
            <person name="Tsubouchi T."/>
            <person name="Morono Y."/>
            <person name="Uchiyama I."/>
            <person name="Ito T."/>
            <person name="Fujiyama A."/>
            <person name="Inagaki F."/>
            <person name="Takami H."/>
        </authorList>
    </citation>
    <scope>NUCLEOTIDE SEQUENCE</scope>
    <source>
        <strain evidence="2">Expedition CK06-06</strain>
    </source>
</reference>
<proteinExistence type="predicted"/>
<evidence type="ECO:0000256" key="1">
    <source>
        <dbReference type="SAM" id="Coils"/>
    </source>
</evidence>
<accession>X1S021</accession>
<feature type="coiled-coil region" evidence="1">
    <location>
        <begin position="12"/>
        <end position="39"/>
    </location>
</feature>
<keyword evidence="1" id="KW-0175">Coiled coil</keyword>
<evidence type="ECO:0000313" key="2">
    <source>
        <dbReference type="EMBL" id="GAI86253.1"/>
    </source>
</evidence>
<feature type="non-terminal residue" evidence="2">
    <location>
        <position position="63"/>
    </location>
</feature>
<sequence length="63" mass="7232">MAKETNPLVELTEDARKHIDAMKGEIEEAEKNLDAMVELGLDVSVLREKVEWAKKAREIILKR</sequence>
<gene>
    <name evidence="2" type="ORF">S12H4_17627</name>
</gene>